<gene>
    <name evidence="1" type="ORF">OEA66_12030</name>
</gene>
<keyword evidence="2" id="KW-1185">Reference proteome</keyword>
<dbReference type="SUPFAM" id="SSF51126">
    <property type="entry name" value="Pectin lyase-like"/>
    <property type="match status" value="1"/>
</dbReference>
<dbReference type="Proteomes" id="UP001070176">
    <property type="component" value="Unassembled WGS sequence"/>
</dbReference>
<organism evidence="1 2">
    <name type="scientific">Chryseobacterium luquanense</name>
    <dbReference type="NCBI Taxonomy" id="2983766"/>
    <lineage>
        <taxon>Bacteria</taxon>
        <taxon>Pseudomonadati</taxon>
        <taxon>Bacteroidota</taxon>
        <taxon>Flavobacteriia</taxon>
        <taxon>Flavobacteriales</taxon>
        <taxon>Weeksellaceae</taxon>
        <taxon>Chryseobacterium group</taxon>
        <taxon>Chryseobacterium</taxon>
    </lineage>
</organism>
<sequence length="367" mass="40817">MEIKDFFKNLMGVYPLDLWYEDSDNNDYGKTINRIQSEMGATGQILVGSKGYKISTKVTITKDISFVGLGCAVTVVDRYISLIYTDSPVLEMFVLPARKKVIFNGIHFNNTSTTAPTAGSAIRFQGVPNSNNGLDTAIGCNISHCSFTGFYDNVFADGASHLTIFDNNFNASVRYNLYIDCAQHRDQGDSTIMCNRFYNELVPGRNTVSHIYQKGSGGLKIIANKFNAFSDYSILGDIPDMTVILLVSANSFENFKKGAIKYRSTYNALRFRHINIIGNEFEVLQNNNSECVEIYNCDEINIQGNSFSCLETLSPSLNRAINLQNCRNGILNNTYKNFDNPINMNGCVSIKRVVLEDAVGTNLATSF</sequence>
<reference evidence="1" key="1">
    <citation type="submission" date="2022-10" db="EMBL/GenBank/DDBJ databases">
        <title>Chryseobacterium sp. nov., a novel bacterial species.</title>
        <authorList>
            <person name="Cao Y."/>
        </authorList>
    </citation>
    <scope>NUCLEOTIDE SEQUENCE</scope>
    <source>
        <strain evidence="1">KC 927</strain>
    </source>
</reference>
<protein>
    <recommendedName>
        <fullName evidence="3">Right handed beta helix domain-containing protein</fullName>
    </recommendedName>
</protein>
<dbReference type="InterPro" id="IPR011050">
    <property type="entry name" value="Pectin_lyase_fold/virulence"/>
</dbReference>
<proteinExistence type="predicted"/>
<comment type="caution">
    <text evidence="1">The sequence shown here is derived from an EMBL/GenBank/DDBJ whole genome shotgun (WGS) entry which is preliminary data.</text>
</comment>
<accession>A0ABT3Y4L0</accession>
<dbReference type="RefSeq" id="WP_267281600.1">
    <property type="nucleotide sequence ID" value="NZ_JAOVZV010000014.1"/>
</dbReference>
<evidence type="ECO:0008006" key="3">
    <source>
        <dbReference type="Google" id="ProtNLM"/>
    </source>
</evidence>
<dbReference type="EMBL" id="JAOVZV010000014">
    <property type="protein sequence ID" value="MCX8533079.1"/>
    <property type="molecule type" value="Genomic_DNA"/>
</dbReference>
<evidence type="ECO:0000313" key="1">
    <source>
        <dbReference type="EMBL" id="MCX8533079.1"/>
    </source>
</evidence>
<evidence type="ECO:0000313" key="2">
    <source>
        <dbReference type="Proteomes" id="UP001070176"/>
    </source>
</evidence>
<name>A0ABT3Y4L0_9FLAO</name>